<feature type="domain" description="L,D-TPase catalytic" evidence="2">
    <location>
        <begin position="10"/>
        <end position="187"/>
    </location>
</feature>
<reference evidence="3 4" key="2">
    <citation type="journal article" date="2016" name="Int. J. Syst. Evol. Microbiol.">
        <title>Paenibacillus bovis sp. nov., isolated from raw yak (Bos grunniens) milk.</title>
        <authorList>
            <person name="Gao C."/>
            <person name="Han J."/>
            <person name="Liu Z."/>
            <person name="Xu X."/>
            <person name="Hang F."/>
            <person name="Wu Z."/>
        </authorList>
    </citation>
    <scope>NUCLEOTIDE SEQUENCE [LARGE SCALE GENOMIC DNA]</scope>
    <source>
        <strain evidence="3 4">BD3526</strain>
    </source>
</reference>
<dbReference type="PANTHER" id="PTHR38589">
    <property type="entry name" value="BLR0621 PROTEIN"/>
    <property type="match status" value="1"/>
</dbReference>
<dbReference type="KEGG" id="pbv:AR543_11600"/>
<dbReference type="InterPro" id="IPR005490">
    <property type="entry name" value="LD_TPept_cat_dom"/>
</dbReference>
<comment type="pathway">
    <text evidence="1">Cell wall biogenesis; peptidoglycan biosynthesis.</text>
</comment>
<organism evidence="3 4">
    <name type="scientific">Paenibacillus bovis</name>
    <dbReference type="NCBI Taxonomy" id="1616788"/>
    <lineage>
        <taxon>Bacteria</taxon>
        <taxon>Bacillati</taxon>
        <taxon>Bacillota</taxon>
        <taxon>Bacilli</taxon>
        <taxon>Bacillales</taxon>
        <taxon>Paenibacillaceae</taxon>
        <taxon>Paenibacillus</taxon>
    </lineage>
</organism>
<proteinExistence type="predicted"/>
<name>A0A172ZNI5_9BACL</name>
<evidence type="ECO:0000313" key="3">
    <source>
        <dbReference type="EMBL" id="ANF98770.1"/>
    </source>
</evidence>
<accession>A0A172ZNI5</accession>
<reference evidence="4" key="1">
    <citation type="submission" date="2015-10" db="EMBL/GenBank/DDBJ databases">
        <title>Genome of Paenibacillus bovis sp. nov.</title>
        <authorList>
            <person name="Wu Z."/>
            <person name="Gao C."/>
            <person name="Liu Z."/>
            <person name="Zheng H."/>
        </authorList>
    </citation>
    <scope>NUCLEOTIDE SEQUENCE [LARGE SCALE GENOMIC DNA]</scope>
    <source>
        <strain evidence="4">BD3526</strain>
    </source>
</reference>
<dbReference type="AlphaFoldDB" id="A0A172ZNI5"/>
<dbReference type="Pfam" id="PF03734">
    <property type="entry name" value="YkuD"/>
    <property type="match status" value="1"/>
</dbReference>
<dbReference type="PROSITE" id="PS52029">
    <property type="entry name" value="LD_TPASE"/>
    <property type="match status" value="1"/>
</dbReference>
<keyword evidence="1" id="KW-0573">Peptidoglycan synthesis</keyword>
<dbReference type="GO" id="GO:0016740">
    <property type="term" value="F:transferase activity"/>
    <property type="evidence" value="ECO:0007669"/>
    <property type="project" value="InterPro"/>
</dbReference>
<dbReference type="GO" id="GO:0009252">
    <property type="term" value="P:peptidoglycan biosynthetic process"/>
    <property type="evidence" value="ECO:0007669"/>
    <property type="project" value="UniProtKB-KW"/>
</dbReference>
<dbReference type="PANTHER" id="PTHR38589:SF1">
    <property type="entry name" value="BLR0621 PROTEIN"/>
    <property type="match status" value="1"/>
</dbReference>
<sequence length="193" mass="21128">MHSEQMIIVTANGKKSTTGRLYLYNKQSDGWQHRLGPIPVVLGQKGLGKTKEGDGKTPIGTYTLGTAFGSSSTPPVGLKTDYRTAGADDYWIDASQSPDYNSWVAYEGDPADRWSSFERLNNPLYKSAMVINYNIDPVIPGKGSAIFMHIWRAADKPTDGCIAMSESNLLQVLTAIDPDKSPKIRIAPGNQIY</sequence>
<protein>
    <recommendedName>
        <fullName evidence="2">L,D-TPase catalytic domain-containing protein</fullName>
    </recommendedName>
</protein>
<evidence type="ECO:0000313" key="4">
    <source>
        <dbReference type="Proteomes" id="UP000078148"/>
    </source>
</evidence>
<dbReference type="GO" id="GO:0071555">
    <property type="term" value="P:cell wall organization"/>
    <property type="evidence" value="ECO:0007669"/>
    <property type="project" value="UniProtKB-UniRule"/>
</dbReference>
<keyword evidence="1" id="KW-0961">Cell wall biogenesis/degradation</keyword>
<dbReference type="Proteomes" id="UP000078148">
    <property type="component" value="Chromosome"/>
</dbReference>
<keyword evidence="1" id="KW-0133">Cell shape</keyword>
<dbReference type="GO" id="GO:0008360">
    <property type="term" value="P:regulation of cell shape"/>
    <property type="evidence" value="ECO:0007669"/>
    <property type="project" value="UniProtKB-UniRule"/>
</dbReference>
<gene>
    <name evidence="3" type="ORF">AR543_11600</name>
</gene>
<keyword evidence="4" id="KW-1185">Reference proteome</keyword>
<feature type="active site" description="Nucleophile" evidence="1">
    <location>
        <position position="161"/>
    </location>
</feature>
<dbReference type="EMBL" id="CP013023">
    <property type="protein sequence ID" value="ANF98770.1"/>
    <property type="molecule type" value="Genomic_DNA"/>
</dbReference>
<evidence type="ECO:0000259" key="2">
    <source>
        <dbReference type="PROSITE" id="PS52029"/>
    </source>
</evidence>
<feature type="active site" description="Proton donor/acceptor" evidence="1">
    <location>
        <position position="149"/>
    </location>
</feature>
<evidence type="ECO:0000256" key="1">
    <source>
        <dbReference type="PROSITE-ProRule" id="PRU01373"/>
    </source>
</evidence>